<protein>
    <submittedName>
        <fullName evidence="1">Uncharacterized protein</fullName>
    </submittedName>
</protein>
<dbReference type="RefSeq" id="WP_183562923.1">
    <property type="nucleotide sequence ID" value="NZ_CBCSLB010000006.1"/>
</dbReference>
<dbReference type="EMBL" id="JACHXW010000007">
    <property type="protein sequence ID" value="MBB3152722.1"/>
    <property type="molecule type" value="Genomic_DNA"/>
</dbReference>
<name>A0A7W5C832_9BACL</name>
<dbReference type="PROSITE" id="PS51257">
    <property type="entry name" value="PROKAR_LIPOPROTEIN"/>
    <property type="match status" value="1"/>
</dbReference>
<sequence length="194" mass="20392">MPNRLLTIPFTKRRRKGLASFAAFGIAVTLLVGCGQTSTRKSGADTDPGAAAIAPVNQAEAKTAPIEGASQGDNPFAAAGIDDPAAFIRMFESAQAAVAADEKVAVAALILLPLQVNGETPYTVTSRDDFIAKYDEIMTKPVKDALAAQKVDELFVRDQGVMVGIGELWFGASAEVPQAYGMIAVNPIPIDRKT</sequence>
<accession>A0A7W5C832</accession>
<proteinExistence type="predicted"/>
<keyword evidence="2" id="KW-1185">Reference proteome</keyword>
<evidence type="ECO:0000313" key="1">
    <source>
        <dbReference type="EMBL" id="MBB3152722.1"/>
    </source>
</evidence>
<comment type="caution">
    <text evidence="1">The sequence shown here is derived from an EMBL/GenBank/DDBJ whole genome shotgun (WGS) entry which is preliminary data.</text>
</comment>
<reference evidence="1 2" key="1">
    <citation type="submission" date="2020-08" db="EMBL/GenBank/DDBJ databases">
        <title>Genomic Encyclopedia of Type Strains, Phase III (KMG-III): the genomes of soil and plant-associated and newly described type strains.</title>
        <authorList>
            <person name="Whitman W."/>
        </authorList>
    </citation>
    <scope>NUCLEOTIDE SEQUENCE [LARGE SCALE GENOMIC DNA]</scope>
    <source>
        <strain evidence="1 2">CECT 8234</strain>
    </source>
</reference>
<dbReference type="AlphaFoldDB" id="A0A7W5C832"/>
<gene>
    <name evidence="1" type="ORF">FHS16_002779</name>
</gene>
<dbReference type="Proteomes" id="UP000518605">
    <property type="component" value="Unassembled WGS sequence"/>
</dbReference>
<organism evidence="1 2">
    <name type="scientific">Paenibacillus endophyticus</name>
    <dbReference type="NCBI Taxonomy" id="1294268"/>
    <lineage>
        <taxon>Bacteria</taxon>
        <taxon>Bacillati</taxon>
        <taxon>Bacillota</taxon>
        <taxon>Bacilli</taxon>
        <taxon>Bacillales</taxon>
        <taxon>Paenibacillaceae</taxon>
        <taxon>Paenibacillus</taxon>
    </lineage>
</organism>
<evidence type="ECO:0000313" key="2">
    <source>
        <dbReference type="Proteomes" id="UP000518605"/>
    </source>
</evidence>